<sequence length="104" mass="11282">MMPKENITGTPPWIAGRRADRWHDGQRRKRAGRGEAGQTDHPCRIRQRAGAIEATGYPTADVLAGPTWARDSLGTGRYRLEAPEPANAAVLGGPLRNARLTGRA</sequence>
<proteinExistence type="predicted"/>
<evidence type="ECO:0000313" key="3">
    <source>
        <dbReference type="Proteomes" id="UP000677457"/>
    </source>
</evidence>
<organism evidence="2 3">
    <name type="scientific">Salinispora arenicola</name>
    <dbReference type="NCBI Taxonomy" id="168697"/>
    <lineage>
        <taxon>Bacteria</taxon>
        <taxon>Bacillati</taxon>
        <taxon>Actinomycetota</taxon>
        <taxon>Actinomycetes</taxon>
        <taxon>Micromonosporales</taxon>
        <taxon>Micromonosporaceae</taxon>
        <taxon>Salinispora</taxon>
    </lineage>
</organism>
<dbReference type="Proteomes" id="UP000677457">
    <property type="component" value="Unassembled WGS sequence"/>
</dbReference>
<evidence type="ECO:0000313" key="2">
    <source>
        <dbReference type="EMBL" id="GIM87520.1"/>
    </source>
</evidence>
<reference evidence="2 3" key="1">
    <citation type="submission" date="2021-03" db="EMBL/GenBank/DDBJ databases">
        <title>Whole genome shotgun sequence of Salinispora arenicola NBRC 105043.</title>
        <authorList>
            <person name="Komaki H."/>
            <person name="Tamura T."/>
        </authorList>
    </citation>
    <scope>NUCLEOTIDE SEQUENCE [LARGE SCALE GENOMIC DNA]</scope>
    <source>
        <strain evidence="2 3">NBRC 105043</strain>
    </source>
</reference>
<protein>
    <submittedName>
        <fullName evidence="2">Uncharacterized protein</fullName>
    </submittedName>
</protein>
<accession>A0ABQ4JX75</accession>
<gene>
    <name evidence="2" type="ORF">Sar04_42560</name>
</gene>
<evidence type="ECO:0000256" key="1">
    <source>
        <dbReference type="SAM" id="MobiDB-lite"/>
    </source>
</evidence>
<feature type="region of interest" description="Disordered" evidence="1">
    <location>
        <begin position="1"/>
        <end position="44"/>
    </location>
</feature>
<keyword evidence="3" id="KW-1185">Reference proteome</keyword>
<comment type="caution">
    <text evidence="2">The sequence shown here is derived from an EMBL/GenBank/DDBJ whole genome shotgun (WGS) entry which is preliminary data.</text>
</comment>
<dbReference type="EMBL" id="BOQM01000043">
    <property type="protein sequence ID" value="GIM87520.1"/>
    <property type="molecule type" value="Genomic_DNA"/>
</dbReference>
<name>A0ABQ4JX75_SALAC</name>